<evidence type="ECO:0000256" key="1">
    <source>
        <dbReference type="ARBA" id="ARBA00022801"/>
    </source>
</evidence>
<reference evidence="3 4" key="1">
    <citation type="submission" date="2015-08" db="EMBL/GenBank/DDBJ databases">
        <authorList>
            <person name="Babu N.S."/>
            <person name="Beckwith C.J."/>
            <person name="Beseler K.G."/>
            <person name="Brison A."/>
            <person name="Carone J.V."/>
            <person name="Caskin T.P."/>
            <person name="Diamond M."/>
            <person name="Durham M.E."/>
            <person name="Foxe J.M."/>
            <person name="Go M."/>
            <person name="Henderson B.A."/>
            <person name="Jones I.B."/>
            <person name="McGettigan J.A."/>
            <person name="Micheletti S.J."/>
            <person name="Nasrallah M.E."/>
            <person name="Ortiz D."/>
            <person name="Piller C.R."/>
            <person name="Privatt S.R."/>
            <person name="Schneider S.L."/>
            <person name="Sharp S."/>
            <person name="Smith T.C."/>
            <person name="Stanton J.D."/>
            <person name="Ullery H.E."/>
            <person name="Wilson R.J."/>
            <person name="Serrano M.G."/>
            <person name="Buck G."/>
            <person name="Lee V."/>
            <person name="Wang Y."/>
            <person name="Carvalho R."/>
            <person name="Voegtly L."/>
            <person name="Shi R."/>
            <person name="Duckworth R."/>
            <person name="Johnson A."/>
            <person name="Loviza R."/>
            <person name="Walstead R."/>
            <person name="Shah Z."/>
            <person name="Kiflezghi M."/>
            <person name="Wade K."/>
            <person name="Ball S.L."/>
            <person name="Bradley K.W."/>
            <person name="Asai D.J."/>
            <person name="Bowman C.A."/>
            <person name="Russell D.A."/>
            <person name="Pope W.H."/>
            <person name="Jacobs-Sera D."/>
            <person name="Hendrix R.W."/>
            <person name="Hatfull G.F."/>
        </authorList>
    </citation>
    <scope>NUCLEOTIDE SEQUENCE [LARGE SCALE GENOMIC DNA]</scope>
    <source>
        <strain evidence="3 4">DSM 27648</strain>
    </source>
</reference>
<sequence length="486" mass="51376">MGPDGGPPVITGDPTKGILLEGTVIGETGPYEGQVLTLPNGTIACAEPGTTCSEDPLADGVAHVIVNGIIAPGLIDTHNHILFDIFDDSDWLPQHPYQNHDEWTLDKNEPRYTVMVDVKQCLADASQGKPTWCPAKYHGAGSLECEMEKWGELKAMVAGTTSVVGLAGTALPCFASLARSIDTQFNGLDADRVQTAAITPSKTTADGVCKNYASGKTAAYLIHVGEGLDQKARDEFTKLGAATTTPECLYAPQTAITHGTSFTATEFAAMAAHQMKLTWSPASNVALYGDTTNIPAALDAGLTISLAPDWSMGGSQNMLDEMHFAKKWSDEHWKGRLTARDIVTMATVNAATVLGLSDRLGTIKAGMLADLLVLSADETARKTPYEVLVNSTPKNVRLTMISSRVVYGDSELRKIATGGGLCEDFDACGSSKFMCVAEPGKTDNKLGQTYAEIKGALEAALIEMDTLRPAGIGGNFSPLASVVACK</sequence>
<dbReference type="InterPro" id="IPR050287">
    <property type="entry name" value="MTA/SAH_deaminase"/>
</dbReference>
<keyword evidence="1" id="KW-0378">Hydrolase</keyword>
<evidence type="ECO:0000313" key="4">
    <source>
        <dbReference type="Proteomes" id="UP000064967"/>
    </source>
</evidence>
<protein>
    <submittedName>
        <fullName evidence="3">S-adenosylhomocysteine deaminase</fullName>
    </submittedName>
</protein>
<dbReference type="SUPFAM" id="SSF51556">
    <property type="entry name" value="Metallo-dependent hydrolases"/>
    <property type="match status" value="1"/>
</dbReference>
<dbReference type="InterPro" id="IPR032466">
    <property type="entry name" value="Metal_Hydrolase"/>
</dbReference>
<dbReference type="EMBL" id="CP012333">
    <property type="protein sequence ID" value="AKV03833.1"/>
    <property type="molecule type" value="Genomic_DNA"/>
</dbReference>
<dbReference type="GO" id="GO:0016810">
    <property type="term" value="F:hydrolase activity, acting on carbon-nitrogen (but not peptide) bonds"/>
    <property type="evidence" value="ECO:0007669"/>
    <property type="project" value="InterPro"/>
</dbReference>
<dbReference type="PANTHER" id="PTHR43794">
    <property type="entry name" value="AMINOHYDROLASE SSNA-RELATED"/>
    <property type="match status" value="1"/>
</dbReference>
<dbReference type="STRING" id="1391654.AKJ09_10496"/>
<dbReference type="Gene3D" id="3.20.20.140">
    <property type="entry name" value="Metal-dependent hydrolases"/>
    <property type="match status" value="1"/>
</dbReference>
<dbReference type="KEGG" id="llu:AKJ09_10496"/>
<feature type="domain" description="Amidohydrolase-related" evidence="2">
    <location>
        <begin position="69"/>
        <end position="406"/>
    </location>
</feature>
<accession>A0A0K1QDN7</accession>
<gene>
    <name evidence="3" type="ORF">AKJ09_10496</name>
</gene>
<dbReference type="Proteomes" id="UP000064967">
    <property type="component" value="Chromosome"/>
</dbReference>
<proteinExistence type="predicted"/>
<name>A0A0K1QDN7_9BACT</name>
<dbReference type="AlphaFoldDB" id="A0A0K1QDN7"/>
<dbReference type="InterPro" id="IPR006680">
    <property type="entry name" value="Amidohydro-rel"/>
</dbReference>
<dbReference type="Pfam" id="PF01979">
    <property type="entry name" value="Amidohydro_1"/>
    <property type="match status" value="1"/>
</dbReference>
<evidence type="ECO:0000259" key="2">
    <source>
        <dbReference type="Pfam" id="PF01979"/>
    </source>
</evidence>
<dbReference type="PANTHER" id="PTHR43794:SF11">
    <property type="entry name" value="AMIDOHYDROLASE-RELATED DOMAIN-CONTAINING PROTEIN"/>
    <property type="match status" value="1"/>
</dbReference>
<dbReference type="SUPFAM" id="SSF51338">
    <property type="entry name" value="Composite domain of metallo-dependent hydrolases"/>
    <property type="match status" value="1"/>
</dbReference>
<keyword evidence="4" id="KW-1185">Reference proteome</keyword>
<organism evidence="3 4">
    <name type="scientific">Labilithrix luteola</name>
    <dbReference type="NCBI Taxonomy" id="1391654"/>
    <lineage>
        <taxon>Bacteria</taxon>
        <taxon>Pseudomonadati</taxon>
        <taxon>Myxococcota</taxon>
        <taxon>Polyangia</taxon>
        <taxon>Polyangiales</taxon>
        <taxon>Labilitrichaceae</taxon>
        <taxon>Labilithrix</taxon>
    </lineage>
</organism>
<evidence type="ECO:0000313" key="3">
    <source>
        <dbReference type="EMBL" id="AKV03833.1"/>
    </source>
</evidence>
<dbReference type="InterPro" id="IPR011059">
    <property type="entry name" value="Metal-dep_hydrolase_composite"/>
</dbReference>